<evidence type="ECO:0000256" key="1">
    <source>
        <dbReference type="SAM" id="MobiDB-lite"/>
    </source>
</evidence>
<dbReference type="HOGENOM" id="CLU_1838253_0_0_1"/>
<organism evidence="2">
    <name type="scientific">Oryza glumipatula</name>
    <dbReference type="NCBI Taxonomy" id="40148"/>
    <lineage>
        <taxon>Eukaryota</taxon>
        <taxon>Viridiplantae</taxon>
        <taxon>Streptophyta</taxon>
        <taxon>Embryophyta</taxon>
        <taxon>Tracheophyta</taxon>
        <taxon>Spermatophyta</taxon>
        <taxon>Magnoliopsida</taxon>
        <taxon>Liliopsida</taxon>
        <taxon>Poales</taxon>
        <taxon>Poaceae</taxon>
        <taxon>BOP clade</taxon>
        <taxon>Oryzoideae</taxon>
        <taxon>Oryzeae</taxon>
        <taxon>Oryzinae</taxon>
        <taxon>Oryza</taxon>
    </lineage>
</organism>
<sequence>MAVRVWVAGTTGVVGREASDSAGSGMAQAAGKRAPRRRRGSAVGGGAVEELAVLLPDLTVVVHLLLPDGHGRLDLVDDVAARLHRVGAVHRGRRHEHARLPRGDRPEPVRHGEPPQQQGAARGAGLADDGGQPAPSWHAF</sequence>
<dbReference type="AlphaFoldDB" id="A0A0D9YSV1"/>
<keyword evidence="3" id="KW-1185">Reference proteome</keyword>
<feature type="region of interest" description="Disordered" evidence="1">
    <location>
        <begin position="88"/>
        <end position="140"/>
    </location>
</feature>
<reference evidence="2" key="2">
    <citation type="submission" date="2018-05" db="EMBL/GenBank/DDBJ databases">
        <title>OgluRS3 (Oryza glumaepatula Reference Sequence Version 3).</title>
        <authorList>
            <person name="Zhang J."/>
            <person name="Kudrna D."/>
            <person name="Lee S."/>
            <person name="Talag J."/>
            <person name="Welchert J."/>
            <person name="Wing R.A."/>
        </authorList>
    </citation>
    <scope>NUCLEOTIDE SEQUENCE [LARGE SCALE GENOMIC DNA]</scope>
</reference>
<feature type="region of interest" description="Disordered" evidence="1">
    <location>
        <begin position="16"/>
        <end position="41"/>
    </location>
</feature>
<proteinExistence type="predicted"/>
<feature type="compositionally biased region" description="Basic and acidic residues" evidence="1">
    <location>
        <begin position="98"/>
        <end position="113"/>
    </location>
</feature>
<name>A0A0D9YSV1_9ORYZ</name>
<reference evidence="2" key="1">
    <citation type="submission" date="2015-04" db="UniProtKB">
        <authorList>
            <consortium name="EnsemblPlants"/>
        </authorList>
    </citation>
    <scope>IDENTIFICATION</scope>
</reference>
<dbReference type="Proteomes" id="UP000026961">
    <property type="component" value="Chromosome 2"/>
</dbReference>
<feature type="compositionally biased region" description="Basic residues" evidence="1">
    <location>
        <begin position="88"/>
        <end position="97"/>
    </location>
</feature>
<accession>A0A0D9YSV1</accession>
<feature type="compositionally biased region" description="Low complexity" evidence="1">
    <location>
        <begin position="116"/>
        <end position="132"/>
    </location>
</feature>
<dbReference type="Gramene" id="OGLUM02G18480.1">
    <property type="protein sequence ID" value="OGLUM02G18480.1"/>
    <property type="gene ID" value="OGLUM02G18480"/>
</dbReference>
<protein>
    <submittedName>
        <fullName evidence="2">Uncharacterized protein</fullName>
    </submittedName>
</protein>
<evidence type="ECO:0000313" key="3">
    <source>
        <dbReference type="Proteomes" id="UP000026961"/>
    </source>
</evidence>
<evidence type="ECO:0000313" key="2">
    <source>
        <dbReference type="EnsemblPlants" id="OGLUM02G18480.1"/>
    </source>
</evidence>
<dbReference type="EnsemblPlants" id="OGLUM02G18480.1">
    <property type="protein sequence ID" value="OGLUM02G18480.1"/>
    <property type="gene ID" value="OGLUM02G18480"/>
</dbReference>